<protein>
    <submittedName>
        <fullName evidence="1">Uncharacterized protein</fullName>
    </submittedName>
</protein>
<name>A0A3S5C4A2_9PLAT</name>
<keyword evidence="2" id="KW-1185">Reference proteome</keyword>
<dbReference type="OrthoDB" id="2121618at2759"/>
<dbReference type="EMBL" id="CAAALY010247521">
    <property type="protein sequence ID" value="VEL34367.1"/>
    <property type="molecule type" value="Genomic_DNA"/>
</dbReference>
<evidence type="ECO:0000313" key="2">
    <source>
        <dbReference type="Proteomes" id="UP000784294"/>
    </source>
</evidence>
<evidence type="ECO:0000313" key="1">
    <source>
        <dbReference type="EMBL" id="VEL34367.1"/>
    </source>
</evidence>
<sequence>MTLSCACEDKDGNVTVRKVKQKAGGRAGGDADDLDTSEAYAAEDDYFETGPDGSLILKPGRKRIDLSRIQREDLIRMGIDPNLQKSEIMRLLKVQLFSQAAKLF</sequence>
<accession>A0A3S5C4A2</accession>
<gene>
    <name evidence="1" type="ORF">PXEA_LOCUS27807</name>
</gene>
<comment type="caution">
    <text evidence="1">The sequence shown here is derived from an EMBL/GenBank/DDBJ whole genome shotgun (WGS) entry which is preliminary data.</text>
</comment>
<proteinExistence type="predicted"/>
<dbReference type="AlphaFoldDB" id="A0A3S5C4A2"/>
<reference evidence="1" key="1">
    <citation type="submission" date="2018-11" db="EMBL/GenBank/DDBJ databases">
        <authorList>
            <consortium name="Pathogen Informatics"/>
        </authorList>
    </citation>
    <scope>NUCLEOTIDE SEQUENCE</scope>
</reference>
<dbReference type="Proteomes" id="UP000784294">
    <property type="component" value="Unassembled WGS sequence"/>
</dbReference>
<organism evidence="1 2">
    <name type="scientific">Protopolystoma xenopodis</name>
    <dbReference type="NCBI Taxonomy" id="117903"/>
    <lineage>
        <taxon>Eukaryota</taxon>
        <taxon>Metazoa</taxon>
        <taxon>Spiralia</taxon>
        <taxon>Lophotrochozoa</taxon>
        <taxon>Platyhelminthes</taxon>
        <taxon>Monogenea</taxon>
        <taxon>Polyopisthocotylea</taxon>
        <taxon>Polystomatidea</taxon>
        <taxon>Polystomatidae</taxon>
        <taxon>Protopolystoma</taxon>
    </lineage>
</organism>